<name>W8KWH0_9GAMM</name>
<proteinExistence type="predicted"/>
<evidence type="ECO:0000313" key="1">
    <source>
        <dbReference type="EMBL" id="AHK79921.1"/>
    </source>
</evidence>
<keyword evidence="2" id="KW-1185">Reference proteome</keyword>
<dbReference type="AlphaFoldDB" id="W8KWH0"/>
<evidence type="ECO:0000313" key="2">
    <source>
        <dbReference type="Proteomes" id="UP000019442"/>
    </source>
</evidence>
<reference evidence="1 2" key="1">
    <citation type="journal article" date="2014" name="J Genomics">
        <title>Draft Genome Sequence of the Extremely Halophilic Phototrophic Purple Sulfur Bacterium Halorhodospira halochloris.</title>
        <authorList>
            <person name="Singh K.S."/>
            <person name="Kirksey J."/>
            <person name="Hoff W.D."/>
            <person name="Deole R."/>
        </authorList>
    </citation>
    <scope>NUCLEOTIDE SEQUENCE [LARGE SCALE GENOMIC DNA]</scope>
    <source>
        <strain evidence="1 2">A</strain>
    </source>
</reference>
<evidence type="ECO:0008006" key="3">
    <source>
        <dbReference type="Google" id="ProtNLM"/>
    </source>
</evidence>
<accession>W8KWH0</accession>
<dbReference type="RefSeq" id="WP_025282427.1">
    <property type="nucleotide sequence ID" value="NZ_CP007268.1"/>
</dbReference>
<sequence>MQTLIFMGSSREDIRGFPEGARRELGRQLLRIQHGLDPDNWKPMKTVGKGVREVRVNVKGQFRVLYVTNIGNAVYVLHAFQKKAQKTSPKDIELGQRRYRQIGC</sequence>
<dbReference type="HOGENOM" id="CLU_139003_0_1_6"/>
<dbReference type="Proteomes" id="UP000019442">
    <property type="component" value="Chromosome"/>
</dbReference>
<protein>
    <recommendedName>
        <fullName evidence="3">Cytoplasmic protein</fullName>
    </recommendedName>
</protein>
<dbReference type="KEGG" id="hhc:M911_13040"/>
<dbReference type="Pfam" id="PF05973">
    <property type="entry name" value="Gp49"/>
    <property type="match status" value="1"/>
</dbReference>
<organism evidence="1 2">
    <name type="scientific">Ectothiorhodospira haloalkaliphila</name>
    <dbReference type="NCBI Taxonomy" id="421628"/>
    <lineage>
        <taxon>Bacteria</taxon>
        <taxon>Pseudomonadati</taxon>
        <taxon>Pseudomonadota</taxon>
        <taxon>Gammaproteobacteria</taxon>
        <taxon>Chromatiales</taxon>
        <taxon>Ectothiorhodospiraceae</taxon>
        <taxon>Ectothiorhodospira</taxon>
    </lineage>
</organism>
<dbReference type="OrthoDB" id="9797093at2"/>
<dbReference type="InterPro" id="IPR009241">
    <property type="entry name" value="HigB-like"/>
</dbReference>
<reference evidence="2" key="2">
    <citation type="submission" date="2014-02" db="EMBL/GenBank/DDBJ databases">
        <title>Draft Genome Sequence of extremely halophilic bacteria Halorhodospira halochloris.</title>
        <authorList>
            <person name="Singh K.S."/>
        </authorList>
    </citation>
    <scope>NUCLEOTIDE SEQUENCE [LARGE SCALE GENOMIC DNA]</scope>
    <source>
        <strain evidence="2">A</strain>
    </source>
</reference>
<gene>
    <name evidence="1" type="ORF">M911_13040</name>
</gene>
<dbReference type="EMBL" id="CP007268">
    <property type="protein sequence ID" value="AHK79921.1"/>
    <property type="molecule type" value="Genomic_DNA"/>
</dbReference>